<evidence type="ECO:0000256" key="8">
    <source>
        <dbReference type="RuleBase" id="RU364141"/>
    </source>
</evidence>
<dbReference type="InterPro" id="IPR019258">
    <property type="entry name" value="Mediator_Med4"/>
</dbReference>
<dbReference type="Pfam" id="PF10018">
    <property type="entry name" value="Med4"/>
    <property type="match status" value="1"/>
</dbReference>
<comment type="subunit">
    <text evidence="8">Component of the Mediator complex.</text>
</comment>
<keyword evidence="11" id="KW-1185">Reference proteome</keyword>
<dbReference type="Proteomes" id="UP000029964">
    <property type="component" value="Unassembled WGS sequence"/>
</dbReference>
<reference evidence="11" key="1">
    <citation type="journal article" date="2014" name="Genome Announc.">
        <title>Genome sequence and annotation of Acremonium chrysogenum, producer of the beta-lactam antibiotic cephalosporin C.</title>
        <authorList>
            <person name="Terfehr D."/>
            <person name="Dahlmann T.A."/>
            <person name="Specht T."/>
            <person name="Zadra I."/>
            <person name="Kuernsteiner H."/>
            <person name="Kueck U."/>
        </authorList>
    </citation>
    <scope>NUCLEOTIDE SEQUENCE [LARGE SCALE GENOMIC DNA]</scope>
    <source>
        <strain evidence="11">ATCC 11550 / CBS 779.69 / DSM 880 / IAM 14645 / JCM 23072 / IMI 49137</strain>
    </source>
</reference>
<dbReference type="OrthoDB" id="1929813at2759"/>
<comment type="similarity">
    <text evidence="2 8">Belongs to the Mediator complex subunit 4 family.</text>
</comment>
<accession>A0A086SXK8</accession>
<feature type="compositionally biased region" description="Polar residues" evidence="9">
    <location>
        <begin position="167"/>
        <end position="177"/>
    </location>
</feature>
<comment type="subcellular location">
    <subcellularLocation>
        <location evidence="1 8">Nucleus</location>
    </subcellularLocation>
</comment>
<evidence type="ECO:0000256" key="9">
    <source>
        <dbReference type="SAM" id="MobiDB-lite"/>
    </source>
</evidence>
<protein>
    <recommendedName>
        <fullName evidence="3 8">Mediator of RNA polymerase II transcription subunit 4</fullName>
    </recommendedName>
    <alternativeName>
        <fullName evidence="7 8">Mediator complex subunit 4</fullName>
    </alternativeName>
</protein>
<evidence type="ECO:0000313" key="11">
    <source>
        <dbReference type="Proteomes" id="UP000029964"/>
    </source>
</evidence>
<evidence type="ECO:0000313" key="10">
    <source>
        <dbReference type="EMBL" id="KFH41840.1"/>
    </source>
</evidence>
<keyword evidence="5 8" id="KW-0804">Transcription</keyword>
<sequence>MDTYIDGRFERLEKALANLIDSVNKYHPSTVHAKELEAADEELTKGLEQIQAHQVNYLRVQQLRKSSAALDTQIKDTLTSLASTRRDITNTRTTTFPAGPNYPVAYDELLSYARRISKTTMPPAGTLKPPSGTSATTPEIQTPADMATPSASAAPTPSQPLSPAVNGASTPLPTQQAVVGATQQSAVTTNTSLPDVVSQYLNPLSGQLFFPWPLEDKIRNGALASNQILAEKGIDPRGYDPAEEEERQRKAEEEQKEREEQEKRELEERERRLREERERQRRERERQQEEWRKASMSGPSPERAPSRSNTGEKKQFQFRSLDDDLDEDDED</sequence>
<evidence type="ECO:0000256" key="3">
    <source>
        <dbReference type="ARBA" id="ARBA00020629"/>
    </source>
</evidence>
<keyword evidence="6 8" id="KW-0539">Nucleus</keyword>
<dbReference type="STRING" id="857340.A0A086SXK8"/>
<evidence type="ECO:0000256" key="7">
    <source>
        <dbReference type="ARBA" id="ARBA00031257"/>
    </source>
</evidence>
<dbReference type="GO" id="GO:0006357">
    <property type="term" value="P:regulation of transcription by RNA polymerase II"/>
    <property type="evidence" value="ECO:0007669"/>
    <property type="project" value="InterPro"/>
</dbReference>
<comment type="function">
    <text evidence="8">Component of the Mediator complex, a coactivator involved in the regulated transcription of nearly all RNA polymerase II-dependent genes. Mediator functions as a bridge to convey information from gene-specific regulatory proteins to the basal RNA polymerase II transcription machinery. Mediator is recruited to promoters by direct interactions with regulatory proteins and serves as a scaffold for the assembly of a functional preinitiation complex with RNA polymerase II and the general transcription factors.</text>
</comment>
<keyword evidence="8" id="KW-0010">Activator</keyword>
<dbReference type="GO" id="GO:0003712">
    <property type="term" value="F:transcription coregulator activity"/>
    <property type="evidence" value="ECO:0007669"/>
    <property type="project" value="InterPro"/>
</dbReference>
<name>A0A086SXK8_HAPC1</name>
<evidence type="ECO:0000256" key="4">
    <source>
        <dbReference type="ARBA" id="ARBA00023015"/>
    </source>
</evidence>
<keyword evidence="4 8" id="KW-0805">Transcription regulation</keyword>
<dbReference type="GO" id="GO:0016592">
    <property type="term" value="C:mediator complex"/>
    <property type="evidence" value="ECO:0007669"/>
    <property type="project" value="InterPro"/>
</dbReference>
<proteinExistence type="inferred from homology"/>
<evidence type="ECO:0000256" key="5">
    <source>
        <dbReference type="ARBA" id="ARBA00023163"/>
    </source>
</evidence>
<evidence type="ECO:0000256" key="2">
    <source>
        <dbReference type="ARBA" id="ARBA00009626"/>
    </source>
</evidence>
<dbReference type="EMBL" id="JPKY01000113">
    <property type="protein sequence ID" value="KFH41840.1"/>
    <property type="molecule type" value="Genomic_DNA"/>
</dbReference>
<evidence type="ECO:0000256" key="6">
    <source>
        <dbReference type="ARBA" id="ARBA00023242"/>
    </source>
</evidence>
<feature type="compositionally biased region" description="Low complexity" evidence="9">
    <location>
        <begin position="142"/>
        <end position="164"/>
    </location>
</feature>
<gene>
    <name evidence="8" type="primary">MED4</name>
    <name evidence="10" type="ORF">ACRE_074690</name>
</gene>
<comment type="caution">
    <text evidence="10">The sequence shown here is derived from an EMBL/GenBank/DDBJ whole genome shotgun (WGS) entry which is preliminary data.</text>
</comment>
<evidence type="ECO:0000256" key="1">
    <source>
        <dbReference type="ARBA" id="ARBA00004123"/>
    </source>
</evidence>
<feature type="compositionally biased region" description="Polar residues" evidence="9">
    <location>
        <begin position="131"/>
        <end position="140"/>
    </location>
</feature>
<feature type="compositionally biased region" description="Basic and acidic residues" evidence="9">
    <location>
        <begin position="232"/>
        <end position="293"/>
    </location>
</feature>
<dbReference type="HOGENOM" id="CLU_057381_1_0_1"/>
<dbReference type="AlphaFoldDB" id="A0A086SXK8"/>
<organism evidence="10 11">
    <name type="scientific">Hapsidospora chrysogenum (strain ATCC 11550 / CBS 779.69 / DSM 880 / IAM 14645 / JCM 23072 / IMI 49137)</name>
    <name type="common">Acremonium chrysogenum</name>
    <dbReference type="NCBI Taxonomy" id="857340"/>
    <lineage>
        <taxon>Eukaryota</taxon>
        <taxon>Fungi</taxon>
        <taxon>Dikarya</taxon>
        <taxon>Ascomycota</taxon>
        <taxon>Pezizomycotina</taxon>
        <taxon>Sordariomycetes</taxon>
        <taxon>Hypocreomycetidae</taxon>
        <taxon>Hypocreales</taxon>
        <taxon>Bionectriaceae</taxon>
        <taxon>Hapsidospora</taxon>
    </lineage>
</organism>
<feature type="region of interest" description="Disordered" evidence="9">
    <location>
        <begin position="232"/>
        <end position="331"/>
    </location>
</feature>
<feature type="region of interest" description="Disordered" evidence="9">
    <location>
        <begin position="120"/>
        <end position="177"/>
    </location>
</feature>